<evidence type="ECO:0000313" key="2">
    <source>
        <dbReference type="Proteomes" id="UP000225215"/>
    </source>
</evidence>
<organism evidence="1 2">
    <name type="scientific">Aeromonas phage 65.2</name>
    <dbReference type="NCBI Taxonomy" id="1932896"/>
    <lineage>
        <taxon>Viruses</taxon>
        <taxon>Duplodnaviria</taxon>
        <taxon>Heunggongvirae</taxon>
        <taxon>Uroviricota</taxon>
        <taxon>Caudoviricetes</taxon>
        <taxon>Pantevenvirales</taxon>
        <taxon>Straboviridae</taxon>
        <taxon>Emmerichvirinae</taxon>
        <taxon>Ishigurovirus</taxon>
        <taxon>Ishigurovirus osborne</taxon>
    </lineage>
</organism>
<accession>A0A219YCI9</accession>
<evidence type="ECO:0000313" key="1">
    <source>
        <dbReference type="EMBL" id="APU01716.1"/>
    </source>
</evidence>
<sequence>MKKHNGATIEIRTNVHQIYRAGHGHSDTIMYSDNPTLACQLAKDYSGFTYIPSQNQLKTITVIHADLGKLSFNVSDQIRIVSNENDWNDILTKEKIESIRSKLNTEEILYLTQGGTI</sequence>
<reference evidence="1 2" key="1">
    <citation type="journal article" date="2017" name="Sci. Rep.">
        <title>Characterization and diversity of phages infecting Aeromonas salmonicida subsp. salmonicida.</title>
        <authorList>
            <person name="Vincent A.T."/>
            <person name="Paquet V.E."/>
            <person name="Bernatchez A."/>
            <person name="Tremblay D.M."/>
            <person name="Moineau S."/>
            <person name="Charette S.J."/>
        </authorList>
    </citation>
    <scope>NUCLEOTIDE SEQUENCE [LARGE SCALE GENOMIC DNA]</scope>
</reference>
<dbReference type="EMBL" id="KY290955">
    <property type="protein sequence ID" value="APU01716.1"/>
    <property type="molecule type" value="Genomic_DNA"/>
</dbReference>
<protein>
    <submittedName>
        <fullName evidence="1">Uncharacterized protein</fullName>
    </submittedName>
</protein>
<name>A0A219YCI9_9CAUD</name>
<proteinExistence type="predicted"/>
<dbReference type="Proteomes" id="UP000225215">
    <property type="component" value="Segment"/>
</dbReference>